<dbReference type="InterPro" id="IPR050657">
    <property type="entry name" value="Ankyrin_repeat_domain"/>
</dbReference>
<dbReference type="PANTHER" id="PTHR24147">
    <property type="entry name" value="ANKYRIN REPEAT DOMAIN 36-RELATED"/>
    <property type="match status" value="1"/>
</dbReference>
<sequence>MSFPKLKKKSKSKTESLDTNSAVGYHIKSAGDLPKFHKAIWQEDFTKVSQLIKKHDVNARDKEQRTPLHLAAAKASDSIIKLLCHYNPNVNAQDKDMKTPLVRASETGSSNAVNFLLQAKANPNISSFDGQSPIHISSHLNDERSVKLLLDHHANINTPNALGHTPLHIAAQAGHANLVTLFTNEGCDINALCGESQTPLMSAAEYGRLQVVKCLLELKADTECKNQRGWKAIDLAQVNGHNHCKIIIEDFVKRSKPKISIPSAIKPSIFSEKNSFGVPAHDKEVVHYSDISDEISARDIHTYSEDDTISYEPSEVQLNKPKISLSGALAKPVGLSELAPPPVDRTIDSDNDELDIESDSTSASPFQSIQPVPLQRISPLCSSPAGSSGKDTLDLDQADDKPIQPSISSIELEDTSLDFPVSNQSSNQPQATVSSEPAIIEIPADELYSDSSNTSISENNLYIPKLSTDSTQVPPLSVLSPLADVTLPVSDLHTKPRSIPFELDIQIEEPDRDLNIDALSPQPISTSKPVTDGLDIPEQSLQSEPERPLLDLPPLILSADKTDTSVKVIKQGDNTNAMKPPIKDSSSSCFDSDEEVPINASGNLGRIYDAIQSNDSDASQPSIQNTTIPVPEPIVLPQYDSSDEESLDMSTQPAEHVQVLSSTPQPTSRSGIHISEGDVSVLSDPNKHLASGDDDPILNPEPGKIDDSSLNTVLKSVSMFEGLTHIPESITAIPEHINPQIATPHISAKLDIIQTEAQPPIAGEITAGGGEPISTPAQQLNPYLPVSTEVLGELQLEESVSELSSSDEPPLSARPPPLLHALSPSRSKSFTSFLKPIALSTDDPIKNISQSDLNELSTTIPLNPIQLSESKSIFTLTQQMSTIQKEKEELENKLRISDTNCSKLNSTVEDLKASLSDLQQERIQLVDAQNQAELTMRKLQFEVQQRSSLKLEENEMLKQLNEKALKLEFQLVKETESHTNEEVKRKELELQLHLSQTTGTQLANRIKELDTQLTQERDSIKLLKQDYTTVSSNYGTIKKANESLLHEKDSNNTEIEKLFTTLSTCNTEIEKLRTEQSRATEEIRIKESKLESLQQSLYEHNEQANITLQQRVEEIRILEKRSSDDKGALEMQMVSLNAEKNLLQADLTRANDSIAVLEKDIHGLSEKLVQSTAEIDHLRQNNIMSQKSNDNVLTAHQTEKELLEREMLHLNDQIKYQQSKMDTLEQQLNDKANELKHSQSILTERGNLVTILQRDIDRNSMLLSSTGDKLKIEETNNAKLVKQLEQSSSMLENSKDEAKQLAIELERVNTKLTDNQTHSQELESKHITESLSVQNMISEHRSTAQGERQTLLQEISGLKQNISLLQEQLTDSHNKCEEYHREIIANKKEYSHLIETHNAEQHSNKELQEQNKFLEEEFHRATTEKANQQHIASQLEVDKVSLAGELENTQTAYRELNLKVQEYANDANVIAKAKESVEIMLHSIETERNDLRTNLDKQAFYNDSLKDQLTESRKSQTSSDALYIELTEKREALEEELRSLREEKNRAIMDATEAKLLWETEVKSRSKLGIKILEFEKDYGEAQALLKLEVDTKNKAFESIKDYERQIHYQNENKSRIEGHNKSLLTDIKSYKKRIKDFELREHRFPDLKTELSKERNTFDNALQSLNSQLSDSKELTASLKRDIAIMKEQLSSALRERDEICRELSHYKREINEEIRSYTQLKTEHKKLQDELIKWQQECSQKEKLYLMTKEKEMQNRKRFNQKLQEFNSHILEQSHHQDTRDSPGEIQLIKELERKTHQLESELSNYSKNSNVDDLLREDTNYIHKHYNSSSSHEDSTNRSRYRNPNYTRDDTYKSNTKRFSLPQVAAITDESDLYLHPSYVPSRPYTPNLRTSRASKWMDALDAKIANQLNLSEGIRQDISSYTPHISKDPHLSSIFHNYEV</sequence>
<dbReference type="PROSITE" id="PS50088">
    <property type="entry name" value="ANK_REPEAT"/>
    <property type="match status" value="4"/>
</dbReference>
<feature type="region of interest" description="Disordered" evidence="3">
    <location>
        <begin position="520"/>
        <end position="543"/>
    </location>
</feature>
<feature type="compositionally biased region" description="Polar residues" evidence="3">
    <location>
        <begin position="648"/>
        <end position="670"/>
    </location>
</feature>
<feature type="compositionally biased region" description="Polar residues" evidence="3">
    <location>
        <begin position="614"/>
        <end position="628"/>
    </location>
</feature>
<proteinExistence type="predicted"/>
<dbReference type="Pfam" id="PF13637">
    <property type="entry name" value="Ank_4"/>
    <property type="match status" value="1"/>
</dbReference>
<feature type="coiled-coil region" evidence="2">
    <location>
        <begin position="1397"/>
        <end position="1466"/>
    </location>
</feature>
<feature type="region of interest" description="Disordered" evidence="3">
    <location>
        <begin position="574"/>
        <end position="593"/>
    </location>
</feature>
<comment type="caution">
    <text evidence="4">The sequence shown here is derived from an EMBL/GenBank/DDBJ whole genome shotgun (WGS) entry which is preliminary data.</text>
</comment>
<accession>A0AAV7KI05</accession>
<evidence type="ECO:0000313" key="5">
    <source>
        <dbReference type="Proteomes" id="UP001165289"/>
    </source>
</evidence>
<dbReference type="Proteomes" id="UP001165289">
    <property type="component" value="Unassembled WGS sequence"/>
</dbReference>
<dbReference type="EMBL" id="JAKMXF010000033">
    <property type="protein sequence ID" value="KAI6660525.1"/>
    <property type="molecule type" value="Genomic_DNA"/>
</dbReference>
<dbReference type="InterPro" id="IPR002110">
    <property type="entry name" value="Ankyrin_rpt"/>
</dbReference>
<feature type="coiled-coil region" evidence="2">
    <location>
        <begin position="873"/>
        <end position="977"/>
    </location>
</feature>
<dbReference type="Pfam" id="PF12796">
    <property type="entry name" value="Ank_2"/>
    <property type="match status" value="1"/>
</dbReference>
<feature type="region of interest" description="Disordered" evidence="3">
    <location>
        <begin position="334"/>
        <end position="402"/>
    </location>
</feature>
<feature type="coiled-coil region" evidence="2">
    <location>
        <begin position="1062"/>
        <end position="1241"/>
    </location>
</feature>
<feature type="compositionally biased region" description="Polar residues" evidence="3">
    <location>
        <begin position="380"/>
        <end position="390"/>
    </location>
</feature>
<feature type="compositionally biased region" description="Polar residues" evidence="3">
    <location>
        <begin position="359"/>
        <end position="370"/>
    </location>
</feature>
<keyword evidence="2" id="KW-0175">Coiled coil</keyword>
<feature type="repeat" description="ANK" evidence="1">
    <location>
        <begin position="129"/>
        <end position="161"/>
    </location>
</feature>
<feature type="coiled-coil region" evidence="2">
    <location>
        <begin position="1277"/>
        <end position="1315"/>
    </location>
</feature>
<feature type="coiled-coil region" evidence="2">
    <location>
        <begin position="1523"/>
        <end position="1550"/>
    </location>
</feature>
<evidence type="ECO:0000256" key="1">
    <source>
        <dbReference type="PROSITE-ProRule" id="PRU00023"/>
    </source>
</evidence>
<dbReference type="Gene3D" id="1.25.40.20">
    <property type="entry name" value="Ankyrin repeat-containing domain"/>
    <property type="match status" value="2"/>
</dbReference>
<protein>
    <submittedName>
        <fullName evidence="4">Calponin homology domain-containing protein</fullName>
    </submittedName>
</protein>
<feature type="repeat" description="ANK" evidence="1">
    <location>
        <begin position="63"/>
        <end position="95"/>
    </location>
</feature>
<keyword evidence="5" id="KW-1185">Reference proteome</keyword>
<keyword evidence="1" id="KW-0040">ANK repeat</keyword>
<feature type="compositionally biased region" description="Acidic residues" evidence="3">
    <location>
        <begin position="349"/>
        <end position="358"/>
    </location>
</feature>
<dbReference type="PANTHER" id="PTHR24147:SF53">
    <property type="entry name" value="ANKYRIN REPEAT DOMAIN 26"/>
    <property type="match status" value="1"/>
</dbReference>
<dbReference type="SUPFAM" id="SSF48403">
    <property type="entry name" value="Ankyrin repeat"/>
    <property type="match status" value="1"/>
</dbReference>
<gene>
    <name evidence="4" type="ORF">LOD99_14109</name>
</gene>
<feature type="coiled-coil region" evidence="2">
    <location>
        <begin position="1621"/>
        <end position="1746"/>
    </location>
</feature>
<feature type="repeat" description="ANK" evidence="1">
    <location>
        <begin position="162"/>
        <end position="194"/>
    </location>
</feature>
<name>A0AAV7KI05_9METZ</name>
<feature type="repeat" description="ANK" evidence="1">
    <location>
        <begin position="195"/>
        <end position="227"/>
    </location>
</feature>
<feature type="region of interest" description="Disordered" evidence="3">
    <location>
        <begin position="1828"/>
        <end position="1857"/>
    </location>
</feature>
<dbReference type="Pfam" id="PF13857">
    <property type="entry name" value="Ank_5"/>
    <property type="match status" value="1"/>
</dbReference>
<reference evidence="4 5" key="1">
    <citation type="journal article" date="2023" name="BMC Biol.">
        <title>The compact genome of the sponge Oopsacas minuta (Hexactinellida) is lacking key metazoan core genes.</title>
        <authorList>
            <person name="Santini S."/>
            <person name="Schenkelaars Q."/>
            <person name="Jourda C."/>
            <person name="Duchesne M."/>
            <person name="Belahbib H."/>
            <person name="Rocher C."/>
            <person name="Selva M."/>
            <person name="Riesgo A."/>
            <person name="Vervoort M."/>
            <person name="Leys S.P."/>
            <person name="Kodjabachian L."/>
            <person name="Le Bivic A."/>
            <person name="Borchiellini C."/>
            <person name="Claverie J.M."/>
            <person name="Renard E."/>
        </authorList>
    </citation>
    <scope>NUCLEOTIDE SEQUENCE [LARGE SCALE GENOMIC DNA]</scope>
    <source>
        <strain evidence="4">SPO-2</strain>
    </source>
</reference>
<feature type="region of interest" description="Disordered" evidence="3">
    <location>
        <begin position="614"/>
        <end position="702"/>
    </location>
</feature>
<evidence type="ECO:0000256" key="2">
    <source>
        <dbReference type="SAM" id="Coils"/>
    </source>
</evidence>
<dbReference type="InterPro" id="IPR036770">
    <property type="entry name" value="Ankyrin_rpt-contain_sf"/>
</dbReference>
<organism evidence="4 5">
    <name type="scientific">Oopsacas minuta</name>
    <dbReference type="NCBI Taxonomy" id="111878"/>
    <lineage>
        <taxon>Eukaryota</taxon>
        <taxon>Metazoa</taxon>
        <taxon>Porifera</taxon>
        <taxon>Hexactinellida</taxon>
        <taxon>Hexasterophora</taxon>
        <taxon>Lyssacinosida</taxon>
        <taxon>Leucopsacidae</taxon>
        <taxon>Oopsacas</taxon>
    </lineage>
</organism>
<dbReference type="SMART" id="SM00248">
    <property type="entry name" value="ANK"/>
    <property type="match status" value="5"/>
</dbReference>
<evidence type="ECO:0000256" key="3">
    <source>
        <dbReference type="SAM" id="MobiDB-lite"/>
    </source>
</evidence>
<dbReference type="PROSITE" id="PS50297">
    <property type="entry name" value="ANK_REP_REGION"/>
    <property type="match status" value="4"/>
</dbReference>
<evidence type="ECO:0000313" key="4">
    <source>
        <dbReference type="EMBL" id="KAI6660525.1"/>
    </source>
</evidence>